<feature type="signal peptide" evidence="6">
    <location>
        <begin position="1"/>
        <end position="17"/>
    </location>
</feature>
<dbReference type="Gene3D" id="2.10.70.10">
    <property type="entry name" value="Complement Module, domain 1"/>
    <property type="match status" value="5"/>
</dbReference>
<evidence type="ECO:0000256" key="3">
    <source>
        <dbReference type="ARBA" id="ARBA00022729"/>
    </source>
</evidence>
<dbReference type="PANTHER" id="PTHR45785:SF2">
    <property type="entry name" value="COMPLEMENT FACTOR H-RELATED"/>
    <property type="match status" value="1"/>
</dbReference>
<keyword evidence="4" id="KW-1015">Disulfide bond</keyword>
<feature type="domain" description="Sushi" evidence="7">
    <location>
        <begin position="163"/>
        <end position="234"/>
    </location>
</feature>
<keyword evidence="2 5" id="KW-0768">Sushi</keyword>
<feature type="chain" id="PRO_5032375977" description="Sushi domain-containing protein" evidence="6">
    <location>
        <begin position="18"/>
        <end position="864"/>
    </location>
</feature>
<protein>
    <recommendedName>
        <fullName evidence="7">Sushi domain-containing protein</fullName>
    </recommendedName>
</protein>
<feature type="domain" description="Sushi" evidence="7">
    <location>
        <begin position="24"/>
        <end position="86"/>
    </location>
</feature>
<comment type="caution">
    <text evidence="5">Lacks conserved residue(s) required for the propagation of feature annotation.</text>
</comment>
<feature type="domain" description="Sushi" evidence="7">
    <location>
        <begin position="457"/>
        <end position="525"/>
    </location>
</feature>
<sequence>MLFPSIIYSLVFSLCFADFDETLLYCKTSPPKLTNGLIKRDRVSYYKGQGYIGSMEYACLPNFHLIGNKIVTCKNGTWSKMAQCLRTVKHCSPIDNYPSNTIIESNNPTLFQNDPQQIVVGSTITLRCMDNYEFDSNSKGSLTIQCQNDGTWTAMPSCKYVQVACDYSKLYLPHRSRITQMNFKFSEHSRQFHVVGSNLEYTCEEGHRLHDGKTSMIVECLNTGLWSPLPVCEFVYQIKQSTRCNYPIYIKNGFLTLYNVTIWEDQKYTGRIVYECNYGYETLHGTDQIVSDCINGTWTHVNDCFGECNEKKFSAGNTHRIVRFFSEISTCPKQDLLDIESQVQNSYVHNVSLQYIRDPLAFVYNSYVLRICLPNFEHDPSSPPLKIKCQRHENTWTGIPICRAIKTTTQMITSIHEEYPTNNDPEEDYTISSTVNQFQTTIDNENYTTVPDVTHTIVCNSHEIPLIPNLILIEPELNVTYSIGTKLFLMCQSGDESSFDKSSFITCSMDGTWSTDAINISKCQSPMETIEQDFFAFSTMPSHTTEENNTTVNLDEQLPAMNITNESSFISTVANRQIRHTMSYCKEIPKIEHAQLLSDDTLKHNANHEITYSGSILFVCQHGFASDVGGNEPFRLTCQNGAFHPKIICIEKPRCSLPPPVDPIRGSTIDSLINVFDTSINEAIPGSFIVLNCLDKTTGENSVFNMTCLDDGQWSSPPSLCITPFKRRCQSGITIPNARTQIFAKLTTEGYYDDGSRVTYRCLENFVHDRQSGPLHIQCRNGRWGPRPICIHSGCLEPMPDTIEQGWKSAESYIIHGDVKYYQLTRYSCHENTMIANTTSHVIDIQCQHSEWEYESLPMCQRQE</sequence>
<organism evidence="8 9">
    <name type="scientific">Rotaria socialis</name>
    <dbReference type="NCBI Taxonomy" id="392032"/>
    <lineage>
        <taxon>Eukaryota</taxon>
        <taxon>Metazoa</taxon>
        <taxon>Spiralia</taxon>
        <taxon>Gnathifera</taxon>
        <taxon>Rotifera</taxon>
        <taxon>Eurotatoria</taxon>
        <taxon>Bdelloidea</taxon>
        <taxon>Philodinida</taxon>
        <taxon>Philodinidae</taxon>
        <taxon>Rotaria</taxon>
    </lineage>
</organism>
<evidence type="ECO:0000256" key="5">
    <source>
        <dbReference type="PROSITE-ProRule" id="PRU00302"/>
    </source>
</evidence>
<dbReference type="OrthoDB" id="9984531at2759"/>
<dbReference type="EMBL" id="CAJNXB010003885">
    <property type="protein sequence ID" value="CAF3344043.1"/>
    <property type="molecule type" value="Genomic_DNA"/>
</dbReference>
<dbReference type="SMART" id="SM00032">
    <property type="entry name" value="CCP"/>
    <property type="match status" value="9"/>
</dbReference>
<dbReference type="Pfam" id="PF00084">
    <property type="entry name" value="Sushi"/>
    <property type="match status" value="5"/>
</dbReference>
<name>A0A817VPK4_9BILA</name>
<dbReference type="InterPro" id="IPR051503">
    <property type="entry name" value="ComplSys_Reg/VirEntry_Med"/>
</dbReference>
<evidence type="ECO:0000313" key="8">
    <source>
        <dbReference type="EMBL" id="CAF3344043.1"/>
    </source>
</evidence>
<dbReference type="SUPFAM" id="SSF57535">
    <property type="entry name" value="Complement control module/SCR domain"/>
    <property type="match status" value="6"/>
</dbReference>
<evidence type="ECO:0000256" key="4">
    <source>
        <dbReference type="ARBA" id="ARBA00023157"/>
    </source>
</evidence>
<feature type="domain" description="Sushi" evidence="7">
    <location>
        <begin position="89"/>
        <end position="160"/>
    </location>
</feature>
<accession>A0A817VPK4</accession>
<proteinExistence type="predicted"/>
<comment type="caution">
    <text evidence="8">The sequence shown here is derived from an EMBL/GenBank/DDBJ whole genome shotgun (WGS) entry which is preliminary data.</text>
</comment>
<evidence type="ECO:0000313" key="9">
    <source>
        <dbReference type="Proteomes" id="UP000663825"/>
    </source>
</evidence>
<feature type="domain" description="Sushi" evidence="7">
    <location>
        <begin position="727"/>
        <end position="792"/>
    </location>
</feature>
<dbReference type="InterPro" id="IPR000436">
    <property type="entry name" value="Sushi_SCR_CCP_dom"/>
</dbReference>
<dbReference type="InterPro" id="IPR035976">
    <property type="entry name" value="Sushi/SCR/CCP_sf"/>
</dbReference>
<dbReference type="PROSITE" id="PS50923">
    <property type="entry name" value="SUSHI"/>
    <property type="match status" value="5"/>
</dbReference>
<dbReference type="CDD" id="cd00033">
    <property type="entry name" value="CCP"/>
    <property type="match status" value="3"/>
</dbReference>
<gene>
    <name evidence="8" type="ORF">TIS948_LOCUS22649</name>
</gene>
<keyword evidence="3 6" id="KW-0732">Signal</keyword>
<dbReference type="PANTHER" id="PTHR45785">
    <property type="entry name" value="COMPLEMENT FACTOR H-RELATED"/>
    <property type="match status" value="1"/>
</dbReference>
<evidence type="ECO:0000259" key="7">
    <source>
        <dbReference type="PROSITE" id="PS50923"/>
    </source>
</evidence>
<evidence type="ECO:0000256" key="1">
    <source>
        <dbReference type="ARBA" id="ARBA00004328"/>
    </source>
</evidence>
<evidence type="ECO:0000256" key="6">
    <source>
        <dbReference type="SAM" id="SignalP"/>
    </source>
</evidence>
<evidence type="ECO:0000256" key="2">
    <source>
        <dbReference type="ARBA" id="ARBA00022659"/>
    </source>
</evidence>
<comment type="subcellular location">
    <subcellularLocation>
        <location evidence="1">Virion</location>
    </subcellularLocation>
</comment>
<reference evidence="8" key="1">
    <citation type="submission" date="2021-02" db="EMBL/GenBank/DDBJ databases">
        <authorList>
            <person name="Nowell W R."/>
        </authorList>
    </citation>
    <scope>NUCLEOTIDE SEQUENCE</scope>
</reference>
<dbReference type="AlphaFoldDB" id="A0A817VPK4"/>
<dbReference type="Proteomes" id="UP000663825">
    <property type="component" value="Unassembled WGS sequence"/>
</dbReference>